<proteinExistence type="predicted"/>
<evidence type="ECO:0000313" key="1">
    <source>
        <dbReference type="EMBL" id="KAJ5716142.1"/>
    </source>
</evidence>
<keyword evidence="2" id="KW-1185">Reference proteome</keyword>
<dbReference type="AlphaFoldDB" id="A0AAD6MTH8"/>
<reference evidence="1" key="1">
    <citation type="journal article" date="2023" name="IMA Fungus">
        <title>Comparative genomic study of the Penicillium genus elucidates a diverse pangenome and 15 lateral gene transfer events.</title>
        <authorList>
            <person name="Petersen C."/>
            <person name="Sorensen T."/>
            <person name="Nielsen M.R."/>
            <person name="Sondergaard T.E."/>
            <person name="Sorensen J.L."/>
            <person name="Fitzpatrick D.A."/>
            <person name="Frisvad J.C."/>
            <person name="Nielsen K.L."/>
        </authorList>
    </citation>
    <scope>NUCLEOTIDE SEQUENCE</scope>
    <source>
        <strain evidence="1">IBT 17514</strain>
    </source>
</reference>
<reference evidence="1" key="2">
    <citation type="submission" date="2023-01" db="EMBL/GenBank/DDBJ databases">
        <authorList>
            <person name="Petersen C."/>
        </authorList>
    </citation>
    <scope>NUCLEOTIDE SEQUENCE</scope>
    <source>
        <strain evidence="1">IBT 17514</strain>
    </source>
</reference>
<sequence>MSFFDRQGIPDYLIQPSRKAKSSVWSLSANSMNERLYVEESESEYDTKKSFEDDVSMLKDYSLISISADGASL</sequence>
<organism evidence="1 2">
    <name type="scientific">Penicillium malachiteum</name>
    <dbReference type="NCBI Taxonomy" id="1324776"/>
    <lineage>
        <taxon>Eukaryota</taxon>
        <taxon>Fungi</taxon>
        <taxon>Dikarya</taxon>
        <taxon>Ascomycota</taxon>
        <taxon>Pezizomycotina</taxon>
        <taxon>Eurotiomycetes</taxon>
        <taxon>Eurotiomycetidae</taxon>
        <taxon>Eurotiales</taxon>
        <taxon>Aspergillaceae</taxon>
        <taxon>Penicillium</taxon>
    </lineage>
</organism>
<evidence type="ECO:0000313" key="2">
    <source>
        <dbReference type="Proteomes" id="UP001215712"/>
    </source>
</evidence>
<dbReference type="Proteomes" id="UP001215712">
    <property type="component" value="Unassembled WGS sequence"/>
</dbReference>
<comment type="caution">
    <text evidence="1">The sequence shown here is derived from an EMBL/GenBank/DDBJ whole genome shotgun (WGS) entry which is preliminary data.</text>
</comment>
<name>A0AAD6MTH8_9EURO</name>
<dbReference type="EMBL" id="JAQJAN010000012">
    <property type="protein sequence ID" value="KAJ5716142.1"/>
    <property type="molecule type" value="Genomic_DNA"/>
</dbReference>
<gene>
    <name evidence="1" type="ORF">N7493_008053</name>
</gene>
<protein>
    <submittedName>
        <fullName evidence="1">Uncharacterized protein</fullName>
    </submittedName>
</protein>
<accession>A0AAD6MTH8</accession>